<dbReference type="Proteomes" id="UP000327013">
    <property type="component" value="Chromosome 1"/>
</dbReference>
<sequence>MGRGKYKNKPTGKRQFSTPEEMQAEFEEEVSEEESGEGSEEESEGNNEKLKGTQGIIQIENPNLVKPKSLKARDIDSVCPLFVNKGQKLLKSEMKKKLPKNRRKLKLANDLPEECFAQSCPAQEISALCFTF</sequence>
<name>A0A5N6QAX0_9ROSI</name>
<gene>
    <name evidence="2" type="ORF">FH972_000547</name>
</gene>
<evidence type="ECO:0000313" key="2">
    <source>
        <dbReference type="EMBL" id="KAE7995779.1"/>
    </source>
</evidence>
<evidence type="ECO:0000313" key="3">
    <source>
        <dbReference type="Proteomes" id="UP000327013"/>
    </source>
</evidence>
<feature type="region of interest" description="Disordered" evidence="1">
    <location>
        <begin position="1"/>
        <end position="58"/>
    </location>
</feature>
<dbReference type="PANTHER" id="PTHR22055">
    <property type="entry name" value="28 KDA HEAT- AND ACID-STABLE PHOSPHOPROTEIN PDGF-ASSOCIATED PROTEIN"/>
    <property type="match status" value="1"/>
</dbReference>
<dbReference type="InterPro" id="IPR039876">
    <property type="entry name" value="HAP28"/>
</dbReference>
<protein>
    <submittedName>
        <fullName evidence="2">Uncharacterized protein</fullName>
    </submittedName>
</protein>
<dbReference type="EMBL" id="CM017321">
    <property type="protein sequence ID" value="KAE7995779.1"/>
    <property type="molecule type" value="Genomic_DNA"/>
</dbReference>
<feature type="compositionally biased region" description="Basic residues" evidence="1">
    <location>
        <begin position="1"/>
        <end position="12"/>
    </location>
</feature>
<proteinExistence type="predicted"/>
<accession>A0A5N6QAX0</accession>
<organism evidence="2 3">
    <name type="scientific">Carpinus fangiana</name>
    <dbReference type="NCBI Taxonomy" id="176857"/>
    <lineage>
        <taxon>Eukaryota</taxon>
        <taxon>Viridiplantae</taxon>
        <taxon>Streptophyta</taxon>
        <taxon>Embryophyta</taxon>
        <taxon>Tracheophyta</taxon>
        <taxon>Spermatophyta</taxon>
        <taxon>Magnoliopsida</taxon>
        <taxon>eudicotyledons</taxon>
        <taxon>Gunneridae</taxon>
        <taxon>Pentapetalae</taxon>
        <taxon>rosids</taxon>
        <taxon>fabids</taxon>
        <taxon>Fagales</taxon>
        <taxon>Betulaceae</taxon>
        <taxon>Carpinus</taxon>
    </lineage>
</organism>
<evidence type="ECO:0000256" key="1">
    <source>
        <dbReference type="SAM" id="MobiDB-lite"/>
    </source>
</evidence>
<keyword evidence="3" id="KW-1185">Reference proteome</keyword>
<dbReference type="AlphaFoldDB" id="A0A5N6QAX0"/>
<dbReference type="OrthoDB" id="1739100at2759"/>
<feature type="compositionally biased region" description="Acidic residues" evidence="1">
    <location>
        <begin position="22"/>
        <end position="45"/>
    </location>
</feature>
<reference evidence="2 3" key="1">
    <citation type="submission" date="2019-06" db="EMBL/GenBank/DDBJ databases">
        <title>A chromosomal-level reference genome of Carpinus fangiana (Coryloideae, Betulaceae).</title>
        <authorList>
            <person name="Yang X."/>
            <person name="Wang Z."/>
            <person name="Zhang L."/>
            <person name="Hao G."/>
            <person name="Liu J."/>
            <person name="Yang Y."/>
        </authorList>
    </citation>
    <scope>NUCLEOTIDE SEQUENCE [LARGE SCALE GENOMIC DNA]</scope>
    <source>
        <strain evidence="2">Cfa_2016G</strain>
        <tissue evidence="2">Leaf</tissue>
    </source>
</reference>